<protein>
    <submittedName>
        <fullName evidence="2">Uncharacterized protein</fullName>
    </submittedName>
</protein>
<reference evidence="2" key="1">
    <citation type="submission" date="2020-01" db="EMBL/GenBank/DDBJ databases">
        <authorList>
            <person name="Meier V. D."/>
            <person name="Meier V D."/>
        </authorList>
    </citation>
    <scope>NUCLEOTIDE SEQUENCE</scope>
    <source>
        <strain evidence="2">HLG_WM_MAG_06</strain>
    </source>
</reference>
<organism evidence="2">
    <name type="scientific">uncultured Sulfurovum sp</name>
    <dbReference type="NCBI Taxonomy" id="269237"/>
    <lineage>
        <taxon>Bacteria</taxon>
        <taxon>Pseudomonadati</taxon>
        <taxon>Campylobacterota</taxon>
        <taxon>Epsilonproteobacteria</taxon>
        <taxon>Campylobacterales</taxon>
        <taxon>Sulfurovaceae</taxon>
        <taxon>Sulfurovum</taxon>
        <taxon>environmental samples</taxon>
    </lineage>
</organism>
<keyword evidence="1" id="KW-0472">Membrane</keyword>
<sequence>MKKLIQKLLIIPMLLTLIIFYLYHTDIDGMPAPQTVTAPSEILIGEGILEVYNNSMDEMNKTGEVNETEEAKRFSISIKGDLNITRDTVLKLVAEVNNTTEISRCNYWWYEGKELIDMGATLEKAFSKGEHDITVVVRDANGTETNSSVTVNAYDYYSIKRLNYDPHYGNLLSVEKQTMNHQGMYVLYDDGTYLKEYSFYDENSNLTERTVEYYLYPSENRKISYTYDDNANRLTSQTFDAQGESIYYSAHTYDDNGTVVTTKRGTNENDLVDEDYSMYEGAVYYEDPYVVTPSEEDQVAKDIIELNDNGQVIYEELYYGDAKAVNKMSYDEDNKITRSERHSISSYDSRLQIMDYNKDGQVIKKEIKYALEDREACHYMTESTYTSIGQIESEVSTFLGGVCPFIDDVKRVFKYDAEGVVINVKANIDGEEGTGFTTLKVVKEYTNELDI</sequence>
<proteinExistence type="predicted"/>
<dbReference type="EMBL" id="CACVAP010000090">
    <property type="protein sequence ID" value="CAA6818461.1"/>
    <property type="molecule type" value="Genomic_DNA"/>
</dbReference>
<keyword evidence="1" id="KW-0812">Transmembrane</keyword>
<dbReference type="AlphaFoldDB" id="A0A6S6T5I8"/>
<evidence type="ECO:0000313" key="2">
    <source>
        <dbReference type="EMBL" id="CAA6818461.1"/>
    </source>
</evidence>
<gene>
    <name evidence="2" type="ORF">HELGO_WM7459</name>
</gene>
<evidence type="ECO:0000256" key="1">
    <source>
        <dbReference type="SAM" id="Phobius"/>
    </source>
</evidence>
<name>A0A6S6T5I8_9BACT</name>
<feature type="transmembrane region" description="Helical" evidence="1">
    <location>
        <begin position="7"/>
        <end position="24"/>
    </location>
</feature>
<accession>A0A6S6T5I8</accession>
<keyword evidence="1" id="KW-1133">Transmembrane helix</keyword>